<organism evidence="1 2">
    <name type="scientific">Cichlidogyrus casuarinus</name>
    <dbReference type="NCBI Taxonomy" id="1844966"/>
    <lineage>
        <taxon>Eukaryota</taxon>
        <taxon>Metazoa</taxon>
        <taxon>Spiralia</taxon>
        <taxon>Lophotrochozoa</taxon>
        <taxon>Platyhelminthes</taxon>
        <taxon>Monogenea</taxon>
        <taxon>Monopisthocotylea</taxon>
        <taxon>Dactylogyridea</taxon>
        <taxon>Ancyrocephalidae</taxon>
        <taxon>Cichlidogyrus</taxon>
    </lineage>
</organism>
<dbReference type="EMBL" id="JBJKFK010000940">
    <property type="protein sequence ID" value="KAL3314646.1"/>
    <property type="molecule type" value="Genomic_DNA"/>
</dbReference>
<comment type="caution">
    <text evidence="1">The sequence shown here is derived from an EMBL/GenBank/DDBJ whole genome shotgun (WGS) entry which is preliminary data.</text>
</comment>
<name>A0ABD2Q8S1_9PLAT</name>
<reference evidence="1 2" key="1">
    <citation type="submission" date="2024-11" db="EMBL/GenBank/DDBJ databases">
        <title>Adaptive evolution of stress response genes in parasites aligns with host niche diversity.</title>
        <authorList>
            <person name="Hahn C."/>
            <person name="Resl P."/>
        </authorList>
    </citation>
    <scope>NUCLEOTIDE SEQUENCE [LARGE SCALE GENOMIC DNA]</scope>
    <source>
        <strain evidence="1">EGGRZ-B1_66</strain>
        <tissue evidence="1">Body</tissue>
    </source>
</reference>
<protein>
    <submittedName>
        <fullName evidence="1">Uncharacterized protein</fullName>
    </submittedName>
</protein>
<evidence type="ECO:0000313" key="1">
    <source>
        <dbReference type="EMBL" id="KAL3314646.1"/>
    </source>
</evidence>
<proteinExistence type="predicted"/>
<gene>
    <name evidence="1" type="ORF">Ciccas_006729</name>
</gene>
<dbReference type="Proteomes" id="UP001626550">
    <property type="component" value="Unassembled WGS sequence"/>
</dbReference>
<keyword evidence="2" id="KW-1185">Reference proteome</keyword>
<dbReference type="AlphaFoldDB" id="A0ABD2Q8S1"/>
<evidence type="ECO:0000313" key="2">
    <source>
        <dbReference type="Proteomes" id="UP001626550"/>
    </source>
</evidence>
<sequence>MSQRRILVPPPKHLLEGGKSRLLRRADMLLGPDSDSEDECVTYRLRKDWRPHQVLRFALSCAYSPEVSSELATAILQANQDVDVVALCSNNIGKLLQIARSHYNELKI</sequence>
<accession>A0ABD2Q8S1</accession>